<feature type="domain" description="HTH lysR-type" evidence="5">
    <location>
        <begin position="4"/>
        <end position="61"/>
    </location>
</feature>
<evidence type="ECO:0000313" key="7">
    <source>
        <dbReference type="Proteomes" id="UP000000466"/>
    </source>
</evidence>
<gene>
    <name evidence="6" type="ordered locus">M5M_11980</name>
</gene>
<dbReference type="eggNOG" id="COG0583">
    <property type="taxonomic scope" value="Bacteria"/>
</dbReference>
<protein>
    <submittedName>
        <fullName evidence="6">LysR family transcriptional regulator</fullName>
    </submittedName>
</protein>
<dbReference type="InterPro" id="IPR036390">
    <property type="entry name" value="WH_DNA-bd_sf"/>
</dbReference>
<dbReference type="GO" id="GO:0003677">
    <property type="term" value="F:DNA binding"/>
    <property type="evidence" value="ECO:0007669"/>
    <property type="project" value="UniProtKB-KW"/>
</dbReference>
<dbReference type="Gene3D" id="1.10.10.10">
    <property type="entry name" value="Winged helix-like DNA-binding domain superfamily/Winged helix DNA-binding domain"/>
    <property type="match status" value="1"/>
</dbReference>
<dbReference type="GO" id="GO:0003700">
    <property type="term" value="F:DNA-binding transcription factor activity"/>
    <property type="evidence" value="ECO:0007669"/>
    <property type="project" value="InterPro"/>
</dbReference>
<dbReference type="Proteomes" id="UP000000466">
    <property type="component" value="Chromosome"/>
</dbReference>
<keyword evidence="2" id="KW-0805">Transcription regulation</keyword>
<sequence length="319" mass="35734">MSKLDINLLAVLEAIYDEGSITRAADRLCLSQPAVSHALNRLRSTYKDPLFTRLGHRMQPSPLTERIIQPVKGALRTLRDSVNAGEVFDPTQLQREFRLGLRDGMNTAVMPALLAEVNRQAPDVAIASHPCHPQQLEESLAHGTLDLAIDLLKPVSESIQHARLMFEPLCVAGRPGHPALQQPLDTATYLAHKQVLVSPLQQGPEWVDHELARHGLRRRIGARCHSYLCAAYLLRESDYLSIIPRGIALILNEHIPLSMCDVPFDVPTLELHAYWHERADKDPAHLWFREKLLNALRSVPYISLESDAPKNMLRAAQSA</sequence>
<dbReference type="InterPro" id="IPR000847">
    <property type="entry name" value="LysR_HTH_N"/>
</dbReference>
<dbReference type="PANTHER" id="PTHR30118:SF15">
    <property type="entry name" value="TRANSCRIPTIONAL REGULATORY PROTEIN"/>
    <property type="match status" value="1"/>
</dbReference>
<accession>K4L069</accession>
<dbReference type="CDD" id="cd08417">
    <property type="entry name" value="PBP2_Nitroaromatics_like"/>
    <property type="match status" value="1"/>
</dbReference>
<dbReference type="SUPFAM" id="SSF53850">
    <property type="entry name" value="Periplasmic binding protein-like II"/>
    <property type="match status" value="1"/>
</dbReference>
<keyword evidence="3" id="KW-0238">DNA-binding</keyword>
<evidence type="ECO:0000256" key="2">
    <source>
        <dbReference type="ARBA" id="ARBA00023015"/>
    </source>
</evidence>
<dbReference type="OrthoDB" id="8720143at2"/>
<comment type="similarity">
    <text evidence="1">Belongs to the LysR transcriptional regulatory family.</text>
</comment>
<dbReference type="EMBL" id="CP003746">
    <property type="protein sequence ID" value="AFU99567.1"/>
    <property type="molecule type" value="Genomic_DNA"/>
</dbReference>
<reference evidence="6 7" key="1">
    <citation type="journal article" date="2013" name="Genome Announc.">
        <title>Complete genome sequence of Simiduia agarivorans SA1(T), a marine bacterium able to degrade a variety of polysaccharides.</title>
        <authorList>
            <person name="Lin S.Y."/>
            <person name="Shieh W.Y."/>
            <person name="Chen J.S."/>
            <person name="Tang S.L."/>
        </authorList>
    </citation>
    <scope>NUCLEOTIDE SEQUENCE [LARGE SCALE GENOMIC DNA]</scope>
    <source>
        <strain evidence="7">DSM 21679 / JCM 13881 / BCRC 17597 / SA1</strain>
    </source>
</reference>
<evidence type="ECO:0000259" key="5">
    <source>
        <dbReference type="PROSITE" id="PS50931"/>
    </source>
</evidence>
<dbReference type="KEGG" id="saga:M5M_11980"/>
<proteinExistence type="inferred from homology"/>
<dbReference type="PRINTS" id="PR00039">
    <property type="entry name" value="HTHLYSR"/>
</dbReference>
<dbReference type="RefSeq" id="WP_015047731.1">
    <property type="nucleotide sequence ID" value="NC_018868.3"/>
</dbReference>
<name>K4L069_SIMAS</name>
<evidence type="ECO:0000313" key="6">
    <source>
        <dbReference type="EMBL" id="AFU99567.1"/>
    </source>
</evidence>
<dbReference type="STRING" id="1117647.M5M_11980"/>
<dbReference type="Pfam" id="PF00126">
    <property type="entry name" value="HTH_1"/>
    <property type="match status" value="1"/>
</dbReference>
<evidence type="ECO:0000256" key="4">
    <source>
        <dbReference type="ARBA" id="ARBA00023163"/>
    </source>
</evidence>
<keyword evidence="4" id="KW-0804">Transcription</keyword>
<dbReference type="InterPro" id="IPR050389">
    <property type="entry name" value="LysR-type_TF"/>
</dbReference>
<dbReference type="PANTHER" id="PTHR30118">
    <property type="entry name" value="HTH-TYPE TRANSCRIPTIONAL REGULATOR LEUO-RELATED"/>
    <property type="match status" value="1"/>
</dbReference>
<dbReference type="InterPro" id="IPR005119">
    <property type="entry name" value="LysR_subst-bd"/>
</dbReference>
<dbReference type="InterPro" id="IPR037402">
    <property type="entry name" value="YidZ_PBP2"/>
</dbReference>
<dbReference type="Gene3D" id="3.40.190.10">
    <property type="entry name" value="Periplasmic binding protein-like II"/>
    <property type="match status" value="2"/>
</dbReference>
<evidence type="ECO:0000256" key="1">
    <source>
        <dbReference type="ARBA" id="ARBA00009437"/>
    </source>
</evidence>
<keyword evidence="7" id="KW-1185">Reference proteome</keyword>
<dbReference type="AlphaFoldDB" id="K4L069"/>
<dbReference type="HOGENOM" id="CLU_039613_39_0_6"/>
<dbReference type="Pfam" id="PF03466">
    <property type="entry name" value="LysR_substrate"/>
    <property type="match status" value="1"/>
</dbReference>
<dbReference type="SUPFAM" id="SSF46785">
    <property type="entry name" value="Winged helix' DNA-binding domain"/>
    <property type="match status" value="1"/>
</dbReference>
<dbReference type="PROSITE" id="PS50931">
    <property type="entry name" value="HTH_LYSR"/>
    <property type="match status" value="1"/>
</dbReference>
<evidence type="ECO:0000256" key="3">
    <source>
        <dbReference type="ARBA" id="ARBA00023125"/>
    </source>
</evidence>
<organism evidence="6 7">
    <name type="scientific">Simiduia agarivorans (strain DSM 21679 / JCM 13881 / BCRC 17597 / SA1)</name>
    <dbReference type="NCBI Taxonomy" id="1117647"/>
    <lineage>
        <taxon>Bacteria</taxon>
        <taxon>Pseudomonadati</taxon>
        <taxon>Pseudomonadota</taxon>
        <taxon>Gammaproteobacteria</taxon>
        <taxon>Cellvibrionales</taxon>
        <taxon>Cellvibrionaceae</taxon>
        <taxon>Simiduia</taxon>
    </lineage>
</organism>
<dbReference type="InterPro" id="IPR036388">
    <property type="entry name" value="WH-like_DNA-bd_sf"/>
</dbReference>